<evidence type="ECO:0000313" key="3">
    <source>
        <dbReference type="Proteomes" id="UP001231189"/>
    </source>
</evidence>
<comment type="caution">
    <text evidence="2">The sequence shown here is derived from an EMBL/GenBank/DDBJ whole genome shotgun (WGS) entry which is preliminary data.</text>
</comment>
<gene>
    <name evidence="2" type="ORF">QYE76_037956</name>
</gene>
<organism evidence="2 3">
    <name type="scientific">Lolium multiflorum</name>
    <name type="common">Italian ryegrass</name>
    <name type="synonym">Lolium perenne subsp. multiflorum</name>
    <dbReference type="NCBI Taxonomy" id="4521"/>
    <lineage>
        <taxon>Eukaryota</taxon>
        <taxon>Viridiplantae</taxon>
        <taxon>Streptophyta</taxon>
        <taxon>Embryophyta</taxon>
        <taxon>Tracheophyta</taxon>
        <taxon>Spermatophyta</taxon>
        <taxon>Magnoliopsida</taxon>
        <taxon>Liliopsida</taxon>
        <taxon>Poales</taxon>
        <taxon>Poaceae</taxon>
        <taxon>BOP clade</taxon>
        <taxon>Pooideae</taxon>
        <taxon>Poodae</taxon>
        <taxon>Poeae</taxon>
        <taxon>Poeae Chloroplast Group 2 (Poeae type)</taxon>
        <taxon>Loliodinae</taxon>
        <taxon>Loliinae</taxon>
        <taxon>Lolium</taxon>
    </lineage>
</organism>
<evidence type="ECO:0000313" key="2">
    <source>
        <dbReference type="EMBL" id="KAK1677108.1"/>
    </source>
</evidence>
<feature type="region of interest" description="Disordered" evidence="1">
    <location>
        <begin position="1"/>
        <end position="29"/>
    </location>
</feature>
<reference evidence="2" key="1">
    <citation type="submission" date="2023-07" db="EMBL/GenBank/DDBJ databases">
        <title>A chromosome-level genome assembly of Lolium multiflorum.</title>
        <authorList>
            <person name="Chen Y."/>
            <person name="Copetti D."/>
            <person name="Kolliker R."/>
            <person name="Studer B."/>
        </authorList>
    </citation>
    <scope>NUCLEOTIDE SEQUENCE</scope>
    <source>
        <strain evidence="2">02402/16</strain>
        <tissue evidence="2">Leaf</tissue>
    </source>
</reference>
<dbReference type="Gene3D" id="3.30.420.40">
    <property type="match status" value="1"/>
</dbReference>
<accession>A0AAD8T8M8</accession>
<keyword evidence="3" id="KW-1185">Reference proteome</keyword>
<dbReference type="EMBL" id="JAUUTY010000002">
    <property type="protein sequence ID" value="KAK1677108.1"/>
    <property type="molecule type" value="Genomic_DNA"/>
</dbReference>
<dbReference type="SUPFAM" id="SSF53067">
    <property type="entry name" value="Actin-like ATPase domain"/>
    <property type="match status" value="1"/>
</dbReference>
<dbReference type="Proteomes" id="UP001231189">
    <property type="component" value="Unassembled WGS sequence"/>
</dbReference>
<dbReference type="AlphaFoldDB" id="A0AAD8T8M8"/>
<protein>
    <submittedName>
        <fullName evidence="2">Uncharacterized protein</fullName>
    </submittedName>
</protein>
<evidence type="ECO:0000256" key="1">
    <source>
        <dbReference type="SAM" id="MobiDB-lite"/>
    </source>
</evidence>
<dbReference type="InterPro" id="IPR043129">
    <property type="entry name" value="ATPase_NBD"/>
</dbReference>
<dbReference type="FunFam" id="3.30.420.40:FF:000378">
    <property type="entry name" value="Actin-related protein 9"/>
    <property type="match status" value="1"/>
</dbReference>
<name>A0AAD8T8M8_LOLMU</name>
<sequence>MIGRRSSPHLSELRGALAQSPKPVAPPSTPAPRFAAIVVAGLRAITVDQMDYLKTVVPSRLMAERGANLVVINPGSTNVRMGFASQDVPFNVPHCIARHKNDAGKLSVRDQVMQIQGLFSPVLWPRSL</sequence>
<proteinExistence type="predicted"/>